<accession>A0A4R5W6U6</accession>
<reference evidence="2 3" key="1">
    <citation type="submission" date="2019-01" db="EMBL/GenBank/DDBJ databases">
        <title>High-quality-draft genome sequences of five non-tuberculosis mycobacteriaceae isolated from a nosocomial environment.</title>
        <authorList>
            <person name="Tiago I."/>
            <person name="Alarico S."/>
            <person name="Pereira S.G."/>
            <person name="Coelho C."/>
            <person name="Maranha A."/>
            <person name="Empadinhas N."/>
        </authorList>
    </citation>
    <scope>NUCLEOTIDE SEQUENCE [LARGE SCALE GENOMIC DNA]</scope>
    <source>
        <strain evidence="2 3">24AIII</strain>
    </source>
</reference>
<organism evidence="2 3">
    <name type="scientific">Mycolicibacterium mucogenicum</name>
    <name type="common">Mycobacterium mucogenicum</name>
    <dbReference type="NCBI Taxonomy" id="56689"/>
    <lineage>
        <taxon>Bacteria</taxon>
        <taxon>Bacillati</taxon>
        <taxon>Actinomycetota</taxon>
        <taxon>Actinomycetes</taxon>
        <taxon>Mycobacteriales</taxon>
        <taxon>Mycobacteriaceae</taxon>
        <taxon>Mycolicibacterium</taxon>
    </lineage>
</organism>
<feature type="coiled-coil region" evidence="1">
    <location>
        <begin position="49"/>
        <end position="83"/>
    </location>
</feature>
<dbReference type="RefSeq" id="WP_133428430.1">
    <property type="nucleotide sequence ID" value="NZ_SDLO01000041.1"/>
</dbReference>
<dbReference type="EMBL" id="SDLO01000041">
    <property type="protein sequence ID" value="TDK84489.1"/>
    <property type="molecule type" value="Genomic_DNA"/>
</dbReference>
<evidence type="ECO:0000313" key="2">
    <source>
        <dbReference type="EMBL" id="TDK84489.1"/>
    </source>
</evidence>
<dbReference type="Proteomes" id="UP000294929">
    <property type="component" value="Unassembled WGS sequence"/>
</dbReference>
<sequence length="99" mass="11255">MRAIDRHVNMSGVTEAADVAQARALRAELRRHAWDLASRLARVESLPDATAWSERARSMRRRARELRRDLDEARFLIDRLHARFPSIDAAGTSADAPSY</sequence>
<evidence type="ECO:0000256" key="1">
    <source>
        <dbReference type="SAM" id="Coils"/>
    </source>
</evidence>
<protein>
    <submittedName>
        <fullName evidence="2">Uncharacterized protein</fullName>
    </submittedName>
</protein>
<dbReference type="AlphaFoldDB" id="A0A4R5W6U6"/>
<proteinExistence type="predicted"/>
<comment type="caution">
    <text evidence="2">The sequence shown here is derived from an EMBL/GenBank/DDBJ whole genome shotgun (WGS) entry which is preliminary data.</text>
</comment>
<evidence type="ECO:0000313" key="3">
    <source>
        <dbReference type="Proteomes" id="UP000294929"/>
    </source>
</evidence>
<keyword evidence="1" id="KW-0175">Coiled coil</keyword>
<gene>
    <name evidence="2" type="ORF">EUA03_26375</name>
</gene>
<name>A0A4R5W6U6_MYCMU</name>